<dbReference type="Proteomes" id="UP000184089">
    <property type="component" value="Unassembled WGS sequence"/>
</dbReference>
<dbReference type="RefSeq" id="WP_073261057.1">
    <property type="nucleotide sequence ID" value="NZ_FQVY01000002.1"/>
</dbReference>
<sequence>MRERLAPPRVGMRMVKTAVAVFLCFAIDAFRGGGIPFYSAIAAVLCLQPSWQSSTQKARERTVATFLGGLAGMLVLAAERSWFPSIPALGWYALVAACLIPLLSLTVVLKKPGSAYLSCVVFMSVTVSHGGDENPYLFAFNRIVDTLIGILVALAVGGIRLPRRGGDCLLAADLEGQLAPGGALSPAVRVRLTRLCERGTPLAVCTALSPSVALGRLAGVPLTAPLAVLGGAVVCTQTGDDVLWSAPLTPEGERAARSLLDGVGAAGFCYFLDREGLQISYGPSLRPGEEALRRATRALPHRHYRFSPGGARGEGAVLGWLALLPEKQAEAVRQGADGEVRADGYPSGEPGERWVWLHSPAAGYGPALAEIARRLGSPASAPFWPPDGLTGERAVRALEKRVFGGR</sequence>
<feature type="transmembrane region" description="Helical" evidence="5">
    <location>
        <begin position="63"/>
        <end position="83"/>
    </location>
</feature>
<feature type="transmembrane region" description="Helical" evidence="5">
    <location>
        <begin position="137"/>
        <end position="156"/>
    </location>
</feature>
<name>A0AAQ1RVP8_9FIRM</name>
<evidence type="ECO:0000256" key="3">
    <source>
        <dbReference type="ARBA" id="ARBA00022989"/>
    </source>
</evidence>
<evidence type="ECO:0000313" key="9">
    <source>
        <dbReference type="Proteomes" id="UP000184089"/>
    </source>
</evidence>
<dbReference type="AlphaFoldDB" id="A0AAQ1RVP8"/>
<reference evidence="7 10" key="3">
    <citation type="journal article" date="2019" name="Nat. Med.">
        <title>A library of human gut bacterial isolates paired with longitudinal multiomics data enables mechanistic microbiome research.</title>
        <authorList>
            <person name="Poyet M."/>
            <person name="Groussin M."/>
            <person name="Gibbons S.M."/>
            <person name="Avila-Pacheco J."/>
            <person name="Jiang X."/>
            <person name="Kearney S.M."/>
            <person name="Perrotta A.R."/>
            <person name="Berdy B."/>
            <person name="Zhao S."/>
            <person name="Lieberman T.D."/>
            <person name="Swanson P.K."/>
            <person name="Smith M."/>
            <person name="Roesemann S."/>
            <person name="Alexander J.E."/>
            <person name="Rich S.A."/>
            <person name="Livny J."/>
            <person name="Vlamakis H."/>
            <person name="Clish C."/>
            <person name="Bullock K."/>
            <person name="Deik A."/>
            <person name="Scott J."/>
            <person name="Pierce K.A."/>
            <person name="Xavier R.J."/>
            <person name="Alm E.J."/>
        </authorList>
    </citation>
    <scope>NUCLEOTIDE SEQUENCE [LARGE SCALE GENOMIC DNA]</scope>
    <source>
        <strain evidence="7 10">BIOML-A2</strain>
    </source>
</reference>
<dbReference type="Pfam" id="PF13515">
    <property type="entry name" value="FUSC_2"/>
    <property type="match status" value="1"/>
</dbReference>
<protein>
    <submittedName>
        <fullName evidence="8">Fusaric acid resistance protein-like</fullName>
    </submittedName>
</protein>
<proteinExistence type="predicted"/>
<dbReference type="Proteomes" id="UP000474718">
    <property type="component" value="Unassembled WGS sequence"/>
</dbReference>
<comment type="subcellular location">
    <subcellularLocation>
        <location evidence="1">Membrane</location>
        <topology evidence="1">Multi-pass membrane protein</topology>
    </subcellularLocation>
</comment>
<organism evidence="8 9">
    <name type="scientific">Bittarella massiliensis</name>
    <name type="common">ex Durand et al. 2017</name>
    <dbReference type="NCBI Taxonomy" id="1720313"/>
    <lineage>
        <taxon>Bacteria</taxon>
        <taxon>Bacillati</taxon>
        <taxon>Bacillota</taxon>
        <taxon>Clostridia</taxon>
        <taxon>Eubacteriales</taxon>
        <taxon>Oscillospiraceae</taxon>
        <taxon>Bittarella (ex Durand et al. 2017)</taxon>
    </lineage>
</organism>
<comment type="caution">
    <text evidence="8">The sequence shown here is derived from an EMBL/GenBank/DDBJ whole genome shotgun (WGS) entry which is preliminary data.</text>
</comment>
<evidence type="ECO:0000256" key="5">
    <source>
        <dbReference type="SAM" id="Phobius"/>
    </source>
</evidence>
<keyword evidence="3 5" id="KW-1133">Transmembrane helix</keyword>
<evidence type="ECO:0000313" key="10">
    <source>
        <dbReference type="Proteomes" id="UP000474718"/>
    </source>
</evidence>
<dbReference type="EMBL" id="WWVX01000009">
    <property type="protein sequence ID" value="MZL70624.1"/>
    <property type="molecule type" value="Genomic_DNA"/>
</dbReference>
<keyword evidence="10" id="KW-1185">Reference proteome</keyword>
<evidence type="ECO:0000256" key="4">
    <source>
        <dbReference type="ARBA" id="ARBA00023136"/>
    </source>
</evidence>
<feature type="transmembrane region" description="Helical" evidence="5">
    <location>
        <begin position="89"/>
        <end position="108"/>
    </location>
</feature>
<feature type="domain" description="Integral membrane bound transporter" evidence="6">
    <location>
        <begin position="26"/>
        <end position="156"/>
    </location>
</feature>
<reference evidence="9" key="1">
    <citation type="submission" date="2016-11" db="EMBL/GenBank/DDBJ databases">
        <authorList>
            <person name="Jaros S."/>
            <person name="Januszkiewicz K."/>
            <person name="Wedrychowicz H."/>
        </authorList>
    </citation>
    <scope>NUCLEOTIDE SEQUENCE [LARGE SCALE GENOMIC DNA]</scope>
    <source>
        <strain evidence="9">DSM 4029</strain>
    </source>
</reference>
<evidence type="ECO:0000256" key="1">
    <source>
        <dbReference type="ARBA" id="ARBA00004141"/>
    </source>
</evidence>
<dbReference type="InterPro" id="IPR036412">
    <property type="entry name" value="HAD-like_sf"/>
</dbReference>
<keyword evidence="4 5" id="KW-0472">Membrane</keyword>
<keyword evidence="2 5" id="KW-0812">Transmembrane</keyword>
<reference evidence="8" key="2">
    <citation type="submission" date="2016-11" db="EMBL/GenBank/DDBJ databases">
        <authorList>
            <person name="Varghese N."/>
            <person name="Submissions S."/>
        </authorList>
    </citation>
    <scope>NUCLEOTIDE SEQUENCE</scope>
    <source>
        <strain evidence="8">DSM 4029</strain>
    </source>
</reference>
<dbReference type="GO" id="GO:0016020">
    <property type="term" value="C:membrane"/>
    <property type="evidence" value="ECO:0007669"/>
    <property type="project" value="UniProtKB-SubCell"/>
</dbReference>
<evidence type="ECO:0000313" key="7">
    <source>
        <dbReference type="EMBL" id="MZL70624.1"/>
    </source>
</evidence>
<dbReference type="EMBL" id="FQVY01000002">
    <property type="protein sequence ID" value="SHG04025.1"/>
    <property type="molecule type" value="Genomic_DNA"/>
</dbReference>
<evidence type="ECO:0000259" key="6">
    <source>
        <dbReference type="Pfam" id="PF13515"/>
    </source>
</evidence>
<dbReference type="InterPro" id="IPR049453">
    <property type="entry name" value="Memb_transporter_dom"/>
</dbReference>
<accession>A0AAQ1RVP8</accession>
<gene>
    <name evidence="7" type="ORF">GT747_12775</name>
    <name evidence="8" type="ORF">SAMN05444424_1247</name>
</gene>
<dbReference type="SUPFAM" id="SSF56784">
    <property type="entry name" value="HAD-like"/>
    <property type="match status" value="1"/>
</dbReference>
<evidence type="ECO:0000256" key="2">
    <source>
        <dbReference type="ARBA" id="ARBA00022692"/>
    </source>
</evidence>
<evidence type="ECO:0000313" key="8">
    <source>
        <dbReference type="EMBL" id="SHG04025.1"/>
    </source>
</evidence>